<keyword evidence="2" id="KW-0472">Membrane</keyword>
<dbReference type="InParanoid" id="F0S2Z2"/>
<evidence type="ECO:0000256" key="1">
    <source>
        <dbReference type="SAM" id="Coils"/>
    </source>
</evidence>
<dbReference type="AlphaFoldDB" id="F0S2Z2"/>
<accession>F0S2Z2</accession>
<reference evidence="3 4" key="1">
    <citation type="journal article" date="2011" name="Stand. Genomic Sci.">
        <title>Complete genome sequence of the thermophilic sulfur-reducer Desulfurobacterium thermolithotrophum type strain (BSA(T)) from a deep-sea hydrothermal vent.</title>
        <authorList>
            <person name="Goker M."/>
            <person name="Daligault H."/>
            <person name="Mwirichia R."/>
            <person name="Lapidus A."/>
            <person name="Lucas S."/>
            <person name="Deshpande S."/>
            <person name="Pagani I."/>
            <person name="Tapia R."/>
            <person name="Cheng J.F."/>
            <person name="Goodwin L."/>
            <person name="Pitluck S."/>
            <person name="Liolios K."/>
            <person name="Ivanova N."/>
            <person name="Mavromatis K."/>
            <person name="Mikhailova N."/>
            <person name="Pati A."/>
            <person name="Chen A."/>
            <person name="Palaniappan K."/>
            <person name="Han C."/>
            <person name="Land M."/>
            <person name="Hauser L."/>
            <person name="Pan C."/>
            <person name="Brambilla E.M."/>
            <person name="Rohde M."/>
            <person name="Spring S."/>
            <person name="Sikorski J."/>
            <person name="Wirth R."/>
            <person name="Detter J.C."/>
            <person name="Woyke T."/>
            <person name="Bristow J."/>
            <person name="Eisen J.A."/>
            <person name="Markowitz V."/>
            <person name="Hugenholtz P."/>
            <person name="Kyrpides N.C."/>
            <person name="Klenk H.P."/>
        </authorList>
    </citation>
    <scope>NUCLEOTIDE SEQUENCE [LARGE SCALE GENOMIC DNA]</scope>
    <source>
        <strain evidence="4">DSM 11699 / BSA</strain>
    </source>
</reference>
<proteinExistence type="predicted"/>
<keyword evidence="1" id="KW-0175">Coiled coil</keyword>
<gene>
    <name evidence="3" type="ordered locus">Dester_0563</name>
</gene>
<keyword evidence="4" id="KW-1185">Reference proteome</keyword>
<evidence type="ECO:0000256" key="2">
    <source>
        <dbReference type="SAM" id="Phobius"/>
    </source>
</evidence>
<evidence type="ECO:0000313" key="4">
    <source>
        <dbReference type="Proteomes" id="UP000007102"/>
    </source>
</evidence>
<reference evidence="4" key="2">
    <citation type="submission" date="2011-02" db="EMBL/GenBank/DDBJ databases">
        <title>The complete genome of Desulfurobacterium thermolithotrophum DSM 11699.</title>
        <authorList>
            <consortium name="US DOE Joint Genome Institute (JGI-PGF)"/>
            <person name="Lucas S."/>
            <person name="Copeland A."/>
            <person name="Lapidus A."/>
            <person name="Bruce D."/>
            <person name="Goodwin L."/>
            <person name="Pitluck S."/>
            <person name="Kyrpides N."/>
            <person name="Mavromatis K."/>
            <person name="Pagani I."/>
            <person name="Ivanova N."/>
            <person name="Mikhailova N."/>
            <person name="Daligault H."/>
            <person name="Detter J.C."/>
            <person name="Tapia R."/>
            <person name="Han C."/>
            <person name="Land M."/>
            <person name="Hauser L."/>
            <person name="Markowitz V."/>
            <person name="Cheng J.-F."/>
            <person name="Hugenholtz P."/>
            <person name="Woyke T."/>
            <person name="Wu D."/>
            <person name="Spring S."/>
            <person name="Brambilla E."/>
            <person name="Klenk H.-P."/>
            <person name="Eisen J.A."/>
        </authorList>
    </citation>
    <scope>NUCLEOTIDE SEQUENCE [LARGE SCALE GENOMIC DNA]</scope>
    <source>
        <strain evidence="4">DSM 11699 / BSA</strain>
    </source>
</reference>
<sequence>MDLGAITAIVAASFGTLGMIIGFIVGKFSFKGQEIEERLKEVKKEKEYEEKLSFLLAKIETLAKEVKNRITEFSETSIAEVEKKINELTKELEVLLDELKNQNLSVESIKALERALLAIKNIKFNLPSLDESLLTQIKDSLIIVRTDLQSLLMKRQENSNIQELKTFLDSIDSAIKLAKELNARAVKSELITLANSLKNPDKEELLKDLDKQALTSKELVIMLSEIRKKIEGAKK</sequence>
<dbReference type="KEGG" id="dte:Dester_0563"/>
<dbReference type="OrthoDB" id="15289at2"/>
<dbReference type="HOGENOM" id="CLU_1155948_0_0_0"/>
<dbReference type="EMBL" id="CP002543">
    <property type="protein sequence ID" value="ADY73214.1"/>
    <property type="molecule type" value="Genomic_DNA"/>
</dbReference>
<keyword evidence="2" id="KW-0812">Transmembrane</keyword>
<organism evidence="3 4">
    <name type="scientific">Desulfurobacterium thermolithotrophum (strain DSM 11699 / BSA)</name>
    <dbReference type="NCBI Taxonomy" id="868864"/>
    <lineage>
        <taxon>Bacteria</taxon>
        <taxon>Pseudomonadati</taxon>
        <taxon>Aquificota</taxon>
        <taxon>Aquificia</taxon>
        <taxon>Desulfurobacteriales</taxon>
        <taxon>Desulfurobacteriaceae</taxon>
        <taxon>Desulfurobacterium</taxon>
    </lineage>
</organism>
<protein>
    <submittedName>
        <fullName evidence="3">Uncharacterized protein</fullName>
    </submittedName>
</protein>
<feature type="transmembrane region" description="Helical" evidence="2">
    <location>
        <begin position="6"/>
        <end position="30"/>
    </location>
</feature>
<dbReference type="Proteomes" id="UP000007102">
    <property type="component" value="Chromosome"/>
</dbReference>
<feature type="coiled-coil region" evidence="1">
    <location>
        <begin position="32"/>
        <end position="105"/>
    </location>
</feature>
<name>F0S2Z2_DESTD</name>
<dbReference type="RefSeq" id="WP_013638172.1">
    <property type="nucleotide sequence ID" value="NC_015185.1"/>
</dbReference>
<evidence type="ECO:0000313" key="3">
    <source>
        <dbReference type="EMBL" id="ADY73214.1"/>
    </source>
</evidence>
<dbReference type="eggNOG" id="ENOG503408M">
    <property type="taxonomic scope" value="Bacteria"/>
</dbReference>
<keyword evidence="2" id="KW-1133">Transmembrane helix</keyword>
<dbReference type="STRING" id="868864.Dester_0563"/>